<dbReference type="GO" id="GO:0005524">
    <property type="term" value="F:ATP binding"/>
    <property type="evidence" value="ECO:0007669"/>
    <property type="project" value="UniProtKB-UniRule"/>
</dbReference>
<comment type="caution">
    <text evidence="16">The sequence shown here is derived from an EMBL/GenBank/DDBJ whole genome shotgun (WGS) entry which is preliminary data.</text>
</comment>
<feature type="active site" description="Phosphoserine intermediate" evidence="14">
    <location>
        <position position="534"/>
    </location>
</feature>
<dbReference type="Pfam" id="PF00009">
    <property type="entry name" value="GTP_EFTU"/>
    <property type="match status" value="1"/>
</dbReference>
<dbReference type="GO" id="GO:0070814">
    <property type="term" value="P:hydrogen sulfide biosynthetic process"/>
    <property type="evidence" value="ECO:0007669"/>
    <property type="project" value="UniProtKB-UniRule"/>
</dbReference>
<comment type="catalytic activity">
    <reaction evidence="13">
        <text>sulfate + ATP + H(+) = adenosine 5'-phosphosulfate + diphosphate</text>
        <dbReference type="Rhea" id="RHEA:18133"/>
        <dbReference type="ChEBI" id="CHEBI:15378"/>
        <dbReference type="ChEBI" id="CHEBI:16189"/>
        <dbReference type="ChEBI" id="CHEBI:30616"/>
        <dbReference type="ChEBI" id="CHEBI:33019"/>
        <dbReference type="ChEBI" id="CHEBI:58243"/>
        <dbReference type="EC" id="2.7.7.4"/>
    </reaction>
</comment>
<name>A0A917QFZ3_9HYPH</name>
<feature type="domain" description="Tr-type G" evidence="15">
    <location>
        <begin position="10"/>
        <end position="223"/>
    </location>
</feature>
<dbReference type="NCBIfam" id="TIGR02034">
    <property type="entry name" value="CysN"/>
    <property type="match status" value="1"/>
</dbReference>
<comment type="similarity">
    <text evidence="3">In the C-terminal section; belongs to the APS kinase family.</text>
</comment>
<dbReference type="Pfam" id="PF01583">
    <property type="entry name" value="APS_kinase"/>
    <property type="match status" value="1"/>
</dbReference>
<evidence type="ECO:0000256" key="12">
    <source>
        <dbReference type="ARBA" id="ARBA00024872"/>
    </source>
</evidence>
<dbReference type="Proteomes" id="UP000600449">
    <property type="component" value="Unassembled WGS sequence"/>
</dbReference>
<dbReference type="NCBIfam" id="NF003013">
    <property type="entry name" value="PRK03846.1"/>
    <property type="match status" value="1"/>
</dbReference>
<keyword evidence="11" id="KW-0511">Multifunctional enzyme</keyword>
<dbReference type="SUPFAM" id="SSF52540">
    <property type="entry name" value="P-loop containing nucleoside triphosphate hydrolases"/>
    <property type="match status" value="2"/>
</dbReference>
<evidence type="ECO:0000256" key="13">
    <source>
        <dbReference type="ARBA" id="ARBA00049370"/>
    </source>
</evidence>
<dbReference type="CDD" id="cd02027">
    <property type="entry name" value="APSK"/>
    <property type="match status" value="1"/>
</dbReference>
<keyword evidence="10" id="KW-0342">GTP-binding</keyword>
<protein>
    <recommendedName>
        <fullName evidence="14">Adenylyl-sulfate kinase</fullName>
        <ecNumber evidence="14">2.7.1.25</ecNumber>
    </recommendedName>
    <alternativeName>
        <fullName evidence="14">APS kinase</fullName>
    </alternativeName>
    <alternativeName>
        <fullName evidence="14">ATP adenosine-5'-phosphosulfate 3'-phosphotransferase</fullName>
    </alternativeName>
    <alternativeName>
        <fullName evidence="14">Adenosine-5'-phosphosulfate kinase</fullName>
    </alternativeName>
</protein>
<dbReference type="InterPro" id="IPR050100">
    <property type="entry name" value="TRAFAC_GTPase_members"/>
</dbReference>
<comment type="similarity">
    <text evidence="14">Belongs to the APS kinase family.</text>
</comment>
<keyword evidence="17" id="KW-1185">Reference proteome</keyword>
<keyword evidence="7" id="KW-0548">Nucleotidyltransferase</keyword>
<comment type="function">
    <text evidence="2">APS kinase catalyzes the synthesis of activated sulfate.</text>
</comment>
<comment type="similarity">
    <text evidence="4">In the N-terminal section; belongs to the TRAFAC class translation factor GTPase superfamily. Classic translation factor GTPase family. CysN/NodQ subfamily.</text>
</comment>
<comment type="subunit">
    <text evidence="5">Sulfate-activating enzymes, NodP and NodQ, may be physically associated.</text>
</comment>
<evidence type="ECO:0000256" key="4">
    <source>
        <dbReference type="ARBA" id="ARBA00007237"/>
    </source>
</evidence>
<proteinExistence type="inferred from homology"/>
<dbReference type="GO" id="GO:0000103">
    <property type="term" value="P:sulfate assimilation"/>
    <property type="evidence" value="ECO:0007669"/>
    <property type="project" value="UniProtKB-UniRule"/>
</dbReference>
<dbReference type="InterPro" id="IPR054696">
    <property type="entry name" value="GTP-eEF1A_C"/>
</dbReference>
<keyword evidence="6 14" id="KW-0808">Transferase</keyword>
<comment type="function">
    <text evidence="14">Catalyzes the synthesis of activated sulfate.</text>
</comment>
<dbReference type="PANTHER" id="PTHR23115">
    <property type="entry name" value="TRANSLATION FACTOR"/>
    <property type="match status" value="1"/>
</dbReference>
<evidence type="ECO:0000313" key="16">
    <source>
        <dbReference type="EMBL" id="GGK49555.1"/>
    </source>
</evidence>
<evidence type="ECO:0000256" key="9">
    <source>
        <dbReference type="ARBA" id="ARBA00022840"/>
    </source>
</evidence>
<dbReference type="InterPro" id="IPR059117">
    <property type="entry name" value="APS_kinase_dom"/>
</dbReference>
<evidence type="ECO:0000256" key="6">
    <source>
        <dbReference type="ARBA" id="ARBA00022679"/>
    </source>
</evidence>
<evidence type="ECO:0000259" key="15">
    <source>
        <dbReference type="PROSITE" id="PS51722"/>
    </source>
</evidence>
<dbReference type="InterPro" id="IPR002891">
    <property type="entry name" value="APS"/>
</dbReference>
<keyword evidence="14 16" id="KW-0418">Kinase</keyword>
<dbReference type="Gene3D" id="2.40.30.10">
    <property type="entry name" value="Translation factors"/>
    <property type="match status" value="2"/>
</dbReference>
<reference evidence="16 17" key="1">
    <citation type="journal article" date="2014" name="Int. J. Syst. Evol. Microbiol.">
        <title>Complete genome sequence of Corynebacterium casei LMG S-19264T (=DSM 44701T), isolated from a smear-ripened cheese.</title>
        <authorList>
            <consortium name="US DOE Joint Genome Institute (JGI-PGF)"/>
            <person name="Walter F."/>
            <person name="Albersmeier A."/>
            <person name="Kalinowski J."/>
            <person name="Ruckert C."/>
        </authorList>
    </citation>
    <scope>NUCLEOTIDE SEQUENCE [LARGE SCALE GENOMIC DNA]</scope>
    <source>
        <strain evidence="16 17">CGMCC 1.9161</strain>
    </source>
</reference>
<dbReference type="EMBL" id="BMMF01000014">
    <property type="protein sequence ID" value="GGK49555.1"/>
    <property type="molecule type" value="Genomic_DNA"/>
</dbReference>
<dbReference type="InterPro" id="IPR041757">
    <property type="entry name" value="CysN_GTP-bd"/>
</dbReference>
<dbReference type="PRINTS" id="PR00315">
    <property type="entry name" value="ELONGATNFCT"/>
</dbReference>
<dbReference type="EC" id="2.7.1.25" evidence="14"/>
<keyword evidence="14" id="KW-0597">Phosphoprotein</keyword>
<dbReference type="CDD" id="cd04095">
    <property type="entry name" value="CysN_NoDQ_III"/>
    <property type="match status" value="1"/>
</dbReference>
<keyword evidence="8 14" id="KW-0547">Nucleotide-binding</keyword>
<dbReference type="HAMAP" id="MF_00065">
    <property type="entry name" value="Adenylyl_sulf_kinase"/>
    <property type="match status" value="1"/>
</dbReference>
<gene>
    <name evidence="16" type="primary">nodQ</name>
    <name evidence="14" type="synonym">cysC</name>
    <name evidence="16" type="ORF">GCM10011322_40740</name>
</gene>
<organism evidence="16 17">
    <name type="scientific">Salinarimonas ramus</name>
    <dbReference type="NCBI Taxonomy" id="690164"/>
    <lineage>
        <taxon>Bacteria</taxon>
        <taxon>Pseudomonadati</taxon>
        <taxon>Pseudomonadota</taxon>
        <taxon>Alphaproteobacteria</taxon>
        <taxon>Hyphomicrobiales</taxon>
        <taxon>Salinarimonadaceae</taxon>
        <taxon>Salinarimonas</taxon>
    </lineage>
</organism>
<dbReference type="InterPro" id="IPR009001">
    <property type="entry name" value="Transl_elong_EF1A/Init_IF2_C"/>
</dbReference>
<dbReference type="InterPro" id="IPR011779">
    <property type="entry name" value="SO4_adenylTrfase_lsu"/>
</dbReference>
<accession>A0A917QFZ3</accession>
<evidence type="ECO:0000256" key="5">
    <source>
        <dbReference type="ARBA" id="ARBA00011760"/>
    </source>
</evidence>
<dbReference type="RefSeq" id="WP_188915107.1">
    <property type="nucleotide sequence ID" value="NZ_BMMF01000014.1"/>
</dbReference>
<dbReference type="GO" id="GO:0004020">
    <property type="term" value="F:adenylylsulfate kinase activity"/>
    <property type="evidence" value="ECO:0007669"/>
    <property type="project" value="UniProtKB-UniRule"/>
</dbReference>
<dbReference type="InterPro" id="IPR009000">
    <property type="entry name" value="Transl_B-barrel_sf"/>
</dbReference>
<dbReference type="SUPFAM" id="SSF50465">
    <property type="entry name" value="EF-Tu/eEF-1alpha/eIF2-gamma C-terminal domain"/>
    <property type="match status" value="1"/>
</dbReference>
<dbReference type="NCBIfam" id="TIGR00455">
    <property type="entry name" value="apsK"/>
    <property type="match status" value="1"/>
</dbReference>
<comment type="pathway">
    <text evidence="14">Sulfur metabolism; hydrogen sulfide biosynthesis; sulfite from sulfate: step 2/3.</text>
</comment>
<comment type="function">
    <text evidence="12">Proposed to provide activated sulfate for transfer to Nod factor. ATP sulfurylase may be the GTPase, regulating ATP sulfurylase activity.</text>
</comment>
<dbReference type="InterPro" id="IPR000795">
    <property type="entry name" value="T_Tr_GTP-bd_dom"/>
</dbReference>
<feature type="binding site" evidence="14">
    <location>
        <begin position="460"/>
        <end position="467"/>
    </location>
    <ligand>
        <name>ATP</name>
        <dbReference type="ChEBI" id="CHEBI:30616"/>
    </ligand>
</feature>
<comment type="catalytic activity">
    <reaction evidence="1 14">
        <text>adenosine 5'-phosphosulfate + ATP = 3'-phosphoadenylyl sulfate + ADP + H(+)</text>
        <dbReference type="Rhea" id="RHEA:24152"/>
        <dbReference type="ChEBI" id="CHEBI:15378"/>
        <dbReference type="ChEBI" id="CHEBI:30616"/>
        <dbReference type="ChEBI" id="CHEBI:58243"/>
        <dbReference type="ChEBI" id="CHEBI:58339"/>
        <dbReference type="ChEBI" id="CHEBI:456216"/>
        <dbReference type="EC" id="2.7.1.25"/>
    </reaction>
</comment>
<evidence type="ECO:0000256" key="11">
    <source>
        <dbReference type="ARBA" id="ARBA00023268"/>
    </source>
</evidence>
<sequence length="631" mass="68611">MTTLLNPMKISPMKIVVVGHVDHGKSTLIGRLLHDTGSLPDGKLEELTAMAERRGMPLEWSFVLDAFQAERDQAITIDTTQINFKSDKRPYVIIDAPGHREFLKNMVSGAASADAAVLVVDVAEGVREQSRRHAFLLHLLGLRQVVVVVNKLDLVGRDETRFRAVEAEVRAYLAEIGLEPSAIVPIAARDGENLAARATTMPWYDGPTLVEALDALVPLAPPLERPLRLPIQDVYKFDERRILVGRVEAGGFEVGDELVFSPSNRRARVKSIETWNAPAPKLAARAGEVVGFTLDEQIFAERGDVASHEASAPKLTNVFRATLFWLAERTLSPGDTLKLKVGPDEANVTLEAIENAIDTQTLARAPAVGVGHNEVAEVVLRTREMLSLDDHRTNPAGGRFVLVDGFDTVAGGVISTDGYPDQREAMRVKGTNLYEVDHLLSTQGRAFRNGHRGGVIWMTGLSGAGKSTLAMRVEQRLFAKGYQAFVLDGDNVRKGLNADLGFSPEDRAENIRRVGEVAALFAEAGMIVVTAFISPYRSDRDRARAAAGEAFHEVHVAADLATCEERDPKGLYRRARAGEIGEFTGITAPYEAPETPELVVDTSKASIETCVDAIVAYVDAHLAVRARAVGA</sequence>
<dbReference type="CDD" id="cd04166">
    <property type="entry name" value="CysN_ATPS"/>
    <property type="match status" value="1"/>
</dbReference>
<evidence type="ECO:0000313" key="17">
    <source>
        <dbReference type="Proteomes" id="UP000600449"/>
    </source>
</evidence>
<evidence type="ECO:0000256" key="7">
    <source>
        <dbReference type="ARBA" id="ARBA00022695"/>
    </source>
</evidence>
<evidence type="ECO:0000256" key="1">
    <source>
        <dbReference type="ARBA" id="ARBA00001823"/>
    </source>
</evidence>
<dbReference type="PROSITE" id="PS51722">
    <property type="entry name" value="G_TR_2"/>
    <property type="match status" value="1"/>
</dbReference>
<dbReference type="AlphaFoldDB" id="A0A917QFZ3"/>
<dbReference type="GO" id="GO:0003924">
    <property type="term" value="F:GTPase activity"/>
    <property type="evidence" value="ECO:0007669"/>
    <property type="project" value="InterPro"/>
</dbReference>
<keyword evidence="9 14" id="KW-0067">ATP-binding</keyword>
<dbReference type="Gene3D" id="3.40.50.300">
    <property type="entry name" value="P-loop containing nucleotide triphosphate hydrolases"/>
    <property type="match status" value="2"/>
</dbReference>
<dbReference type="SUPFAM" id="SSF50447">
    <property type="entry name" value="Translation proteins"/>
    <property type="match status" value="1"/>
</dbReference>
<evidence type="ECO:0000256" key="2">
    <source>
        <dbReference type="ARBA" id="ARBA00002357"/>
    </source>
</evidence>
<evidence type="ECO:0000256" key="14">
    <source>
        <dbReference type="HAMAP-Rule" id="MF_00065"/>
    </source>
</evidence>
<dbReference type="GO" id="GO:0005525">
    <property type="term" value="F:GTP binding"/>
    <property type="evidence" value="ECO:0007669"/>
    <property type="project" value="UniProtKB-KW"/>
</dbReference>
<dbReference type="GO" id="GO:0004781">
    <property type="term" value="F:sulfate adenylyltransferase (ATP) activity"/>
    <property type="evidence" value="ECO:0007669"/>
    <property type="project" value="UniProtKB-EC"/>
</dbReference>
<dbReference type="InterPro" id="IPR027417">
    <property type="entry name" value="P-loop_NTPase"/>
</dbReference>
<dbReference type="InterPro" id="IPR044139">
    <property type="entry name" value="CysN_NoDQ_III"/>
</dbReference>
<evidence type="ECO:0000256" key="10">
    <source>
        <dbReference type="ARBA" id="ARBA00023134"/>
    </source>
</evidence>
<evidence type="ECO:0000256" key="8">
    <source>
        <dbReference type="ARBA" id="ARBA00022741"/>
    </source>
</evidence>
<evidence type="ECO:0000256" key="3">
    <source>
        <dbReference type="ARBA" id="ARBA00005438"/>
    </source>
</evidence>
<dbReference type="Pfam" id="PF22594">
    <property type="entry name" value="GTP-eEF1A_C"/>
    <property type="match status" value="1"/>
</dbReference>